<gene>
    <name evidence="3" type="ORF">CLTHE_02780</name>
</gene>
<dbReference type="InterPro" id="IPR032466">
    <property type="entry name" value="Metal_Hydrolase"/>
</dbReference>
<dbReference type="GO" id="GO:0016787">
    <property type="term" value="F:hydrolase activity"/>
    <property type="evidence" value="ECO:0007669"/>
    <property type="project" value="UniProtKB-KW"/>
</dbReference>
<dbReference type="EMBL" id="LTAY01000015">
    <property type="protein sequence ID" value="OPX50421.1"/>
    <property type="molecule type" value="Genomic_DNA"/>
</dbReference>
<evidence type="ECO:0000313" key="3">
    <source>
        <dbReference type="EMBL" id="OPX50421.1"/>
    </source>
</evidence>
<dbReference type="GO" id="GO:0016831">
    <property type="term" value="F:carboxy-lyase activity"/>
    <property type="evidence" value="ECO:0007669"/>
    <property type="project" value="InterPro"/>
</dbReference>
<protein>
    <submittedName>
        <fullName evidence="3">Amidohydrolase</fullName>
    </submittedName>
</protein>
<feature type="domain" description="Amidohydrolase-related" evidence="2">
    <location>
        <begin position="9"/>
        <end position="331"/>
    </location>
</feature>
<dbReference type="Gene3D" id="3.20.20.140">
    <property type="entry name" value="Metal-dependent hydrolases"/>
    <property type="match status" value="1"/>
</dbReference>
<evidence type="ECO:0000259" key="2">
    <source>
        <dbReference type="Pfam" id="PF04909"/>
    </source>
</evidence>
<keyword evidence="1" id="KW-0456">Lyase</keyword>
<dbReference type="PANTHER" id="PTHR21240:SF28">
    <property type="entry name" value="ISO-OROTATE DECARBOXYLASE (EUROFUNG)"/>
    <property type="match status" value="1"/>
</dbReference>
<dbReference type="Pfam" id="PF04909">
    <property type="entry name" value="Amidohydro_2"/>
    <property type="match status" value="1"/>
</dbReference>
<dbReference type="OrthoDB" id="9777673at2"/>
<comment type="caution">
    <text evidence="3">The sequence shown here is derived from an EMBL/GenBank/DDBJ whole genome shotgun (WGS) entry which is preliminary data.</text>
</comment>
<dbReference type="SUPFAM" id="SSF51556">
    <property type="entry name" value="Metallo-dependent hydrolases"/>
    <property type="match status" value="1"/>
</dbReference>
<dbReference type="AlphaFoldDB" id="A0A1V4SYV2"/>
<dbReference type="InterPro" id="IPR006680">
    <property type="entry name" value="Amidohydro-rel"/>
</dbReference>
<dbReference type="GO" id="GO:0019748">
    <property type="term" value="P:secondary metabolic process"/>
    <property type="evidence" value="ECO:0007669"/>
    <property type="project" value="TreeGrafter"/>
</dbReference>
<sequence length="335" mass="37899">MSNQIKKFDIHHHIIPNEYIETLKELGIDNSGGLKISSKTIDDSLKIMDSNGIDVAICSISEPVTIPIKDANKAQKLAHKLNEIQKSYIDKYPDRFGAFTALPLPFIKESIDEIKYALDVLKLDGVGLLSNYGEHFLGDPIFDPIFEELNKRNAVVFVHPSTPPKDTPRPKFIMADFVEEFVFNTTRAATNLILSGTMERFPNIKIILAHAGGTLPYIKYRIEDTFNLAKILNSNGLIKDELISNRYNSIKKNISEYIGNFYYDLALSTHDVTYESLKLTTNNDHILFGSDANYAPPNFSSIAETSICKYSGFNNNIKDKIFYLNALNLFPRFKK</sequence>
<organism evidence="3 4">
    <name type="scientific">Clostridium thermobutyricum DSM 4928</name>
    <dbReference type="NCBI Taxonomy" id="1121339"/>
    <lineage>
        <taxon>Bacteria</taxon>
        <taxon>Bacillati</taxon>
        <taxon>Bacillota</taxon>
        <taxon>Clostridia</taxon>
        <taxon>Eubacteriales</taxon>
        <taxon>Clostridiaceae</taxon>
        <taxon>Clostridium</taxon>
    </lineage>
</organism>
<evidence type="ECO:0000313" key="4">
    <source>
        <dbReference type="Proteomes" id="UP000191448"/>
    </source>
</evidence>
<reference evidence="3 4" key="1">
    <citation type="submission" date="2016-02" db="EMBL/GenBank/DDBJ databases">
        <title>Genome sequence of Clostridium thermobutyricum DSM 4928.</title>
        <authorList>
            <person name="Poehlein A."/>
            <person name="Daniel R."/>
        </authorList>
    </citation>
    <scope>NUCLEOTIDE SEQUENCE [LARGE SCALE GENOMIC DNA]</scope>
    <source>
        <strain evidence="3 4">DSM 4928</strain>
    </source>
</reference>
<name>A0A1V4SYV2_9CLOT</name>
<dbReference type="InterPro" id="IPR032465">
    <property type="entry name" value="ACMSD"/>
</dbReference>
<accession>A0A1V4SYV2</accession>
<dbReference type="GO" id="GO:0005737">
    <property type="term" value="C:cytoplasm"/>
    <property type="evidence" value="ECO:0007669"/>
    <property type="project" value="TreeGrafter"/>
</dbReference>
<dbReference type="Proteomes" id="UP000191448">
    <property type="component" value="Unassembled WGS sequence"/>
</dbReference>
<keyword evidence="3" id="KW-0378">Hydrolase</keyword>
<proteinExistence type="predicted"/>
<evidence type="ECO:0000256" key="1">
    <source>
        <dbReference type="ARBA" id="ARBA00023239"/>
    </source>
</evidence>
<dbReference type="RefSeq" id="WP_080021664.1">
    <property type="nucleotide sequence ID" value="NZ_LTAY01000015.1"/>
</dbReference>
<dbReference type="PANTHER" id="PTHR21240">
    <property type="entry name" value="2-AMINO-3-CARBOXYLMUCONATE-6-SEMIALDEHYDE DECARBOXYLASE"/>
    <property type="match status" value="1"/>
</dbReference>